<accession>A0ABV8L9W1</accession>
<dbReference type="Gene3D" id="1.10.357.40">
    <property type="entry name" value="YbiA-like"/>
    <property type="match status" value="1"/>
</dbReference>
<comment type="caution">
    <text evidence="4">The sequence shown here is derived from an EMBL/GenBank/DDBJ whole genome shotgun (WGS) entry which is preliminary data.</text>
</comment>
<comment type="catalytic activity">
    <reaction evidence="2">
        <text>2,5-diamino-6-hydroxy-4-(5-phosphoribosylamino)-pyrimidine + H2O = 2,5,6-triamino-4-hydroxypyrimidine + D-ribose 5-phosphate</text>
        <dbReference type="Rhea" id="RHEA:23436"/>
        <dbReference type="ChEBI" id="CHEBI:15377"/>
        <dbReference type="ChEBI" id="CHEBI:58614"/>
        <dbReference type="ChEBI" id="CHEBI:78346"/>
        <dbReference type="ChEBI" id="CHEBI:137796"/>
    </reaction>
</comment>
<dbReference type="RefSeq" id="WP_378552007.1">
    <property type="nucleotide sequence ID" value="NZ_JBHSBA010000007.1"/>
</dbReference>
<reference evidence="5" key="1">
    <citation type="journal article" date="2019" name="Int. J. Syst. Evol. Microbiol.">
        <title>The Global Catalogue of Microorganisms (GCM) 10K type strain sequencing project: providing services to taxonomists for standard genome sequencing and annotation.</title>
        <authorList>
            <consortium name="The Broad Institute Genomics Platform"/>
            <consortium name="The Broad Institute Genome Sequencing Center for Infectious Disease"/>
            <person name="Wu L."/>
            <person name="Ma J."/>
        </authorList>
    </citation>
    <scope>NUCLEOTIDE SEQUENCE [LARGE SCALE GENOMIC DNA]</scope>
    <source>
        <strain evidence="5">CGMCC 4.7204</strain>
    </source>
</reference>
<dbReference type="NCBIfam" id="TIGR02464">
    <property type="entry name" value="ribofla_fusion"/>
    <property type="match status" value="1"/>
</dbReference>
<dbReference type="InterPro" id="IPR012816">
    <property type="entry name" value="NADAR"/>
</dbReference>
<evidence type="ECO:0000259" key="3">
    <source>
        <dbReference type="Pfam" id="PF08719"/>
    </source>
</evidence>
<dbReference type="InterPro" id="IPR037238">
    <property type="entry name" value="YbiA-like_sf"/>
</dbReference>
<evidence type="ECO:0000256" key="2">
    <source>
        <dbReference type="ARBA" id="ARBA00000751"/>
    </source>
</evidence>
<comment type="catalytic activity">
    <reaction evidence="1">
        <text>5-amino-6-(5-phospho-D-ribosylamino)uracil + H2O = 5,6-diaminouracil + D-ribose 5-phosphate</text>
        <dbReference type="Rhea" id="RHEA:55020"/>
        <dbReference type="ChEBI" id="CHEBI:15377"/>
        <dbReference type="ChEBI" id="CHEBI:46252"/>
        <dbReference type="ChEBI" id="CHEBI:58453"/>
        <dbReference type="ChEBI" id="CHEBI:78346"/>
    </reaction>
</comment>
<feature type="domain" description="NADAR" evidence="3">
    <location>
        <begin position="27"/>
        <end position="179"/>
    </location>
</feature>
<sequence>MDTVEELRATIARGATPKYLPFWGHTPRRAGTIDASCLSQWWPAEFVVDGHPFRTAEHYMMWRKALLFDDERTATRVLAADHPSVAKKLGRQISAFDDTVWERARFEIVVAGSIAKFGQDEALRAYLVGTGRRVLVEASPVDRIWGIGVAVDDPRACDPERWPGLNLLGFALMRARAVLAAGG</sequence>
<dbReference type="SUPFAM" id="SSF143990">
    <property type="entry name" value="YbiA-like"/>
    <property type="match status" value="1"/>
</dbReference>
<evidence type="ECO:0000313" key="4">
    <source>
        <dbReference type="EMBL" id="MFC4126993.1"/>
    </source>
</evidence>
<organism evidence="4 5">
    <name type="scientific">Nocardia rhizosphaerae</name>
    <dbReference type="NCBI Taxonomy" id="1691571"/>
    <lineage>
        <taxon>Bacteria</taxon>
        <taxon>Bacillati</taxon>
        <taxon>Actinomycetota</taxon>
        <taxon>Actinomycetes</taxon>
        <taxon>Mycobacteriales</taxon>
        <taxon>Nocardiaceae</taxon>
        <taxon>Nocardia</taxon>
    </lineage>
</organism>
<dbReference type="Proteomes" id="UP001595767">
    <property type="component" value="Unassembled WGS sequence"/>
</dbReference>
<protein>
    <submittedName>
        <fullName evidence="4">NADAR family protein</fullName>
    </submittedName>
</protein>
<dbReference type="EMBL" id="JBHSBA010000007">
    <property type="protein sequence ID" value="MFC4126993.1"/>
    <property type="molecule type" value="Genomic_DNA"/>
</dbReference>
<name>A0ABV8L9W1_9NOCA</name>
<keyword evidence="5" id="KW-1185">Reference proteome</keyword>
<evidence type="ECO:0000313" key="5">
    <source>
        <dbReference type="Proteomes" id="UP001595767"/>
    </source>
</evidence>
<proteinExistence type="predicted"/>
<evidence type="ECO:0000256" key="1">
    <source>
        <dbReference type="ARBA" id="ARBA00000022"/>
    </source>
</evidence>
<dbReference type="CDD" id="cd15457">
    <property type="entry name" value="NADAR"/>
    <property type="match status" value="1"/>
</dbReference>
<dbReference type="Pfam" id="PF08719">
    <property type="entry name" value="NADAR"/>
    <property type="match status" value="1"/>
</dbReference>
<gene>
    <name evidence="4" type="ORF">ACFOW8_18820</name>
</gene>